<evidence type="ECO:0000256" key="6">
    <source>
        <dbReference type="SAM" id="Phobius"/>
    </source>
</evidence>
<evidence type="ECO:0000256" key="5">
    <source>
        <dbReference type="ARBA" id="ARBA00023136"/>
    </source>
</evidence>
<evidence type="ECO:0000313" key="7">
    <source>
        <dbReference type="EMBL" id="SFQ62856.1"/>
    </source>
</evidence>
<dbReference type="PANTHER" id="PTHR30250">
    <property type="entry name" value="PST FAMILY PREDICTED COLANIC ACID TRANSPORTER"/>
    <property type="match status" value="1"/>
</dbReference>
<evidence type="ECO:0000256" key="2">
    <source>
        <dbReference type="ARBA" id="ARBA00022475"/>
    </source>
</evidence>
<keyword evidence="5 6" id="KW-0472">Membrane</keyword>
<name>A0A1I6A294_9RHOB</name>
<dbReference type="Proteomes" id="UP000243106">
    <property type="component" value="Unassembled WGS sequence"/>
</dbReference>
<comment type="subcellular location">
    <subcellularLocation>
        <location evidence="1">Cell membrane</location>
        <topology evidence="1">Multi-pass membrane protein</topology>
    </subcellularLocation>
</comment>
<feature type="transmembrane region" description="Helical" evidence="6">
    <location>
        <begin position="251"/>
        <end position="278"/>
    </location>
</feature>
<feature type="transmembrane region" description="Helical" evidence="6">
    <location>
        <begin position="214"/>
        <end position="231"/>
    </location>
</feature>
<feature type="transmembrane region" description="Helical" evidence="6">
    <location>
        <begin position="12"/>
        <end position="30"/>
    </location>
</feature>
<feature type="transmembrane region" description="Helical" evidence="6">
    <location>
        <begin position="150"/>
        <end position="167"/>
    </location>
</feature>
<feature type="transmembrane region" description="Helical" evidence="6">
    <location>
        <begin position="391"/>
        <end position="413"/>
    </location>
</feature>
<feature type="transmembrane region" description="Helical" evidence="6">
    <location>
        <begin position="299"/>
        <end position="323"/>
    </location>
</feature>
<gene>
    <name evidence="7" type="ORF">SAMN05421853_11453</name>
</gene>
<feature type="transmembrane region" description="Helical" evidence="6">
    <location>
        <begin position="329"/>
        <end position="354"/>
    </location>
</feature>
<keyword evidence="8" id="KW-1185">Reference proteome</keyword>
<evidence type="ECO:0000256" key="4">
    <source>
        <dbReference type="ARBA" id="ARBA00022989"/>
    </source>
</evidence>
<feature type="transmembrane region" description="Helical" evidence="6">
    <location>
        <begin position="173"/>
        <end position="194"/>
    </location>
</feature>
<feature type="transmembrane region" description="Helical" evidence="6">
    <location>
        <begin position="85"/>
        <end position="105"/>
    </location>
</feature>
<dbReference type="EMBL" id="FOXV01000014">
    <property type="protein sequence ID" value="SFQ62856.1"/>
    <property type="molecule type" value="Genomic_DNA"/>
</dbReference>
<evidence type="ECO:0000313" key="8">
    <source>
        <dbReference type="Proteomes" id="UP000243106"/>
    </source>
</evidence>
<evidence type="ECO:0000256" key="3">
    <source>
        <dbReference type="ARBA" id="ARBA00022692"/>
    </source>
</evidence>
<proteinExistence type="predicted"/>
<dbReference type="InterPro" id="IPR050833">
    <property type="entry name" value="Poly_Biosynth_Transport"/>
</dbReference>
<keyword evidence="3 6" id="KW-0812">Transmembrane</keyword>
<dbReference type="AlphaFoldDB" id="A0A1I6A294"/>
<feature type="transmembrane region" description="Helical" evidence="6">
    <location>
        <begin position="36"/>
        <end position="55"/>
    </location>
</feature>
<reference evidence="8" key="1">
    <citation type="submission" date="2016-10" db="EMBL/GenBank/DDBJ databases">
        <authorList>
            <person name="Varghese N."/>
            <person name="Submissions S."/>
        </authorList>
    </citation>
    <scope>NUCLEOTIDE SEQUENCE [LARGE SCALE GENOMIC DNA]</scope>
    <source>
        <strain evidence="8">JCM 10271</strain>
    </source>
</reference>
<dbReference type="GO" id="GO:0005886">
    <property type="term" value="C:plasma membrane"/>
    <property type="evidence" value="ECO:0007669"/>
    <property type="project" value="UniProtKB-SubCell"/>
</dbReference>
<dbReference type="RefSeq" id="WP_175497590.1">
    <property type="nucleotide sequence ID" value="NZ_FOXV01000014.1"/>
</dbReference>
<evidence type="ECO:0000256" key="1">
    <source>
        <dbReference type="ARBA" id="ARBA00004651"/>
    </source>
</evidence>
<sequence>MRGGIAGLAVRSGSIIAGLIASVTLARLLGPETYGVYAFVFSLITLIGLPVKMGLPTLILRETARADQADDGALMRGIWRWSDRAMALMAAVVLGLTGLYLWLISGIETPHMAALLWALPLVPLIGWAQARSAAIRGLRRVALGAAPDKVVRPLLLAAAVVLAAWTLSAPLSAAQVFAIHAGVAAIALLFASVILKRVAPRHVAAETPRTQPRAWIAAILPLAAIAGLQEISHNTDILMLGALASDADVGLYRVALSGANIALFGLTTANLVLQPYFARAWGAGDHRALQRLATVGARISVLSTLPILGLFWFGGIWLLGLIFGDAYAGAFWALILLCIGQSFSAFFGSVGSLLTMSGREWVALSGLGVSTLVNVGLNWLLIPIYGIEGAAFATGLSMIAWNVGLWGATWILLRIDSSALGLRRTPPASLGPRAGS</sequence>
<keyword evidence="4 6" id="KW-1133">Transmembrane helix</keyword>
<organism evidence="7 8">
    <name type="scientific">Roseivivax halotolerans</name>
    <dbReference type="NCBI Taxonomy" id="93684"/>
    <lineage>
        <taxon>Bacteria</taxon>
        <taxon>Pseudomonadati</taxon>
        <taxon>Pseudomonadota</taxon>
        <taxon>Alphaproteobacteria</taxon>
        <taxon>Rhodobacterales</taxon>
        <taxon>Roseobacteraceae</taxon>
        <taxon>Roseivivax</taxon>
    </lineage>
</organism>
<protein>
    <submittedName>
        <fullName evidence="7">Membrane protein involved in the export of O-antigen and teichoic acid</fullName>
    </submittedName>
</protein>
<dbReference type="STRING" id="93684.SAMN05421853_11453"/>
<dbReference type="InterPro" id="IPR002797">
    <property type="entry name" value="Polysacc_synth"/>
</dbReference>
<dbReference type="PANTHER" id="PTHR30250:SF11">
    <property type="entry name" value="O-ANTIGEN TRANSPORTER-RELATED"/>
    <property type="match status" value="1"/>
</dbReference>
<keyword evidence="2" id="KW-1003">Cell membrane</keyword>
<dbReference type="Pfam" id="PF01943">
    <property type="entry name" value="Polysacc_synt"/>
    <property type="match status" value="1"/>
</dbReference>
<accession>A0A1I6A294</accession>
<feature type="transmembrane region" description="Helical" evidence="6">
    <location>
        <begin position="111"/>
        <end position="130"/>
    </location>
</feature>
<feature type="transmembrane region" description="Helical" evidence="6">
    <location>
        <begin position="361"/>
        <end position="385"/>
    </location>
</feature>